<dbReference type="AlphaFoldDB" id="A0A392W2C1"/>
<keyword evidence="3" id="KW-1185">Reference proteome</keyword>
<evidence type="ECO:0000256" key="1">
    <source>
        <dbReference type="SAM" id="MobiDB-lite"/>
    </source>
</evidence>
<organism evidence="2 3">
    <name type="scientific">Trifolium medium</name>
    <dbReference type="NCBI Taxonomy" id="97028"/>
    <lineage>
        <taxon>Eukaryota</taxon>
        <taxon>Viridiplantae</taxon>
        <taxon>Streptophyta</taxon>
        <taxon>Embryophyta</taxon>
        <taxon>Tracheophyta</taxon>
        <taxon>Spermatophyta</taxon>
        <taxon>Magnoliopsida</taxon>
        <taxon>eudicotyledons</taxon>
        <taxon>Gunneridae</taxon>
        <taxon>Pentapetalae</taxon>
        <taxon>rosids</taxon>
        <taxon>fabids</taxon>
        <taxon>Fabales</taxon>
        <taxon>Fabaceae</taxon>
        <taxon>Papilionoideae</taxon>
        <taxon>50 kb inversion clade</taxon>
        <taxon>NPAAA clade</taxon>
        <taxon>Hologalegina</taxon>
        <taxon>IRL clade</taxon>
        <taxon>Trifolieae</taxon>
        <taxon>Trifolium</taxon>
    </lineage>
</organism>
<proteinExistence type="predicted"/>
<evidence type="ECO:0000313" key="2">
    <source>
        <dbReference type="EMBL" id="MCI94437.1"/>
    </source>
</evidence>
<dbReference type="Proteomes" id="UP000265520">
    <property type="component" value="Unassembled WGS sequence"/>
</dbReference>
<feature type="non-terminal residue" evidence="2">
    <location>
        <position position="51"/>
    </location>
</feature>
<reference evidence="2 3" key="1">
    <citation type="journal article" date="2018" name="Front. Plant Sci.">
        <title>Red Clover (Trifolium pratense) and Zigzag Clover (T. medium) - A Picture of Genomic Similarities and Differences.</title>
        <authorList>
            <person name="Dluhosova J."/>
            <person name="Istvanek J."/>
            <person name="Nedelnik J."/>
            <person name="Repkova J."/>
        </authorList>
    </citation>
    <scope>NUCLEOTIDE SEQUENCE [LARGE SCALE GENOMIC DNA]</scope>
    <source>
        <strain evidence="3">cv. 10/8</strain>
        <tissue evidence="2">Leaf</tissue>
    </source>
</reference>
<comment type="caution">
    <text evidence="2">The sequence shown here is derived from an EMBL/GenBank/DDBJ whole genome shotgun (WGS) entry which is preliminary data.</text>
</comment>
<feature type="non-terminal residue" evidence="2">
    <location>
        <position position="1"/>
    </location>
</feature>
<dbReference type="EMBL" id="LXQA011355853">
    <property type="protein sequence ID" value="MCI94437.1"/>
    <property type="molecule type" value="Genomic_DNA"/>
</dbReference>
<accession>A0A392W2C1</accession>
<evidence type="ECO:0000313" key="3">
    <source>
        <dbReference type="Proteomes" id="UP000265520"/>
    </source>
</evidence>
<protein>
    <submittedName>
        <fullName evidence="2">Uncharacterized protein</fullName>
    </submittedName>
</protein>
<name>A0A392W2C1_9FABA</name>
<feature type="region of interest" description="Disordered" evidence="1">
    <location>
        <begin position="1"/>
        <end position="29"/>
    </location>
</feature>
<sequence>RTGKLHSESNSAQTTPSRVSLGGGSSRVSLDKGIVKGTEILTEVQHFELKH</sequence>